<keyword evidence="4" id="KW-1185">Reference proteome</keyword>
<dbReference type="AlphaFoldDB" id="A0A6A5U2S5"/>
<protein>
    <submittedName>
        <fullName evidence="3">Acyl-CoA N-acyltransferase</fullName>
    </submittedName>
</protein>
<feature type="compositionally biased region" description="Basic and acidic residues" evidence="1">
    <location>
        <begin position="157"/>
        <end position="168"/>
    </location>
</feature>
<dbReference type="UniPathway" id="UPA00113">
    <property type="reaction ID" value="UER00529"/>
</dbReference>
<dbReference type="GO" id="GO:0006048">
    <property type="term" value="P:UDP-N-acetylglucosamine biosynthetic process"/>
    <property type="evidence" value="ECO:0007669"/>
    <property type="project" value="UniProtKB-UniPathway"/>
</dbReference>
<dbReference type="InterPro" id="IPR039143">
    <property type="entry name" value="GNPNAT1-like"/>
</dbReference>
<dbReference type="InterPro" id="IPR016181">
    <property type="entry name" value="Acyl_CoA_acyltransferase"/>
</dbReference>
<sequence>MATEEYIIIQGLPSPQVYHDLRKLANLTPPPAAAMAEVVPNSLQNSFACFVAYERKHMLNDTTPGPDQEAVGMGRLLGDGLFLLLVDVAVHPDHQRKGIGKRIMNSLLDYTDEKAPHAHISLVADPMGAQLYPKHGFEDVKPCVGMYRCLRMQTTQGREEDKAREKRYMAAMQEKSSSPS</sequence>
<name>A0A6A5U2S5_9PLEO</name>
<gene>
    <name evidence="3" type="ORF">CC80DRAFT_23759</name>
</gene>
<dbReference type="EMBL" id="ML976986">
    <property type="protein sequence ID" value="KAF1958964.1"/>
    <property type="molecule type" value="Genomic_DNA"/>
</dbReference>
<dbReference type="SUPFAM" id="SSF55729">
    <property type="entry name" value="Acyl-CoA N-acyltransferases (Nat)"/>
    <property type="match status" value="1"/>
</dbReference>
<proteinExistence type="predicted"/>
<evidence type="ECO:0000313" key="4">
    <source>
        <dbReference type="Proteomes" id="UP000800035"/>
    </source>
</evidence>
<dbReference type="GO" id="GO:0008080">
    <property type="term" value="F:N-acetyltransferase activity"/>
    <property type="evidence" value="ECO:0007669"/>
    <property type="project" value="TreeGrafter"/>
</dbReference>
<dbReference type="PROSITE" id="PS51186">
    <property type="entry name" value="GNAT"/>
    <property type="match status" value="1"/>
</dbReference>
<feature type="domain" description="N-acetyltransferase" evidence="2">
    <location>
        <begin position="19"/>
        <end position="157"/>
    </location>
</feature>
<evidence type="ECO:0000313" key="3">
    <source>
        <dbReference type="EMBL" id="KAF1958964.1"/>
    </source>
</evidence>
<feature type="region of interest" description="Disordered" evidence="1">
    <location>
        <begin position="156"/>
        <end position="180"/>
    </location>
</feature>
<dbReference type="Proteomes" id="UP000800035">
    <property type="component" value="Unassembled WGS sequence"/>
</dbReference>
<dbReference type="InterPro" id="IPR000182">
    <property type="entry name" value="GNAT_dom"/>
</dbReference>
<dbReference type="PANTHER" id="PTHR13355">
    <property type="entry name" value="GLUCOSAMINE 6-PHOSPHATE N-ACETYLTRANSFERASE"/>
    <property type="match status" value="1"/>
</dbReference>
<accession>A0A6A5U2S5</accession>
<evidence type="ECO:0000256" key="1">
    <source>
        <dbReference type="SAM" id="MobiDB-lite"/>
    </source>
</evidence>
<dbReference type="OrthoDB" id="2744543at2759"/>
<dbReference type="Pfam" id="PF13508">
    <property type="entry name" value="Acetyltransf_7"/>
    <property type="match status" value="1"/>
</dbReference>
<organism evidence="3 4">
    <name type="scientific">Byssothecium circinans</name>
    <dbReference type="NCBI Taxonomy" id="147558"/>
    <lineage>
        <taxon>Eukaryota</taxon>
        <taxon>Fungi</taxon>
        <taxon>Dikarya</taxon>
        <taxon>Ascomycota</taxon>
        <taxon>Pezizomycotina</taxon>
        <taxon>Dothideomycetes</taxon>
        <taxon>Pleosporomycetidae</taxon>
        <taxon>Pleosporales</taxon>
        <taxon>Massarineae</taxon>
        <taxon>Massarinaceae</taxon>
        <taxon>Byssothecium</taxon>
    </lineage>
</organism>
<dbReference type="PANTHER" id="PTHR13355:SF15">
    <property type="entry name" value="GCN5-RELATED N-ACETYLTRANSFERASE 3, CHLOROPLASTIC"/>
    <property type="match status" value="1"/>
</dbReference>
<dbReference type="CDD" id="cd04301">
    <property type="entry name" value="NAT_SF"/>
    <property type="match status" value="1"/>
</dbReference>
<reference evidence="3" key="1">
    <citation type="journal article" date="2020" name="Stud. Mycol.">
        <title>101 Dothideomycetes genomes: a test case for predicting lifestyles and emergence of pathogens.</title>
        <authorList>
            <person name="Haridas S."/>
            <person name="Albert R."/>
            <person name="Binder M."/>
            <person name="Bloem J."/>
            <person name="Labutti K."/>
            <person name="Salamov A."/>
            <person name="Andreopoulos B."/>
            <person name="Baker S."/>
            <person name="Barry K."/>
            <person name="Bills G."/>
            <person name="Bluhm B."/>
            <person name="Cannon C."/>
            <person name="Castanera R."/>
            <person name="Culley D."/>
            <person name="Daum C."/>
            <person name="Ezra D."/>
            <person name="Gonzalez J."/>
            <person name="Henrissat B."/>
            <person name="Kuo A."/>
            <person name="Liang C."/>
            <person name="Lipzen A."/>
            <person name="Lutzoni F."/>
            <person name="Magnuson J."/>
            <person name="Mondo S."/>
            <person name="Nolan M."/>
            <person name="Ohm R."/>
            <person name="Pangilinan J."/>
            <person name="Park H.-J."/>
            <person name="Ramirez L."/>
            <person name="Alfaro M."/>
            <person name="Sun H."/>
            <person name="Tritt A."/>
            <person name="Yoshinaga Y."/>
            <person name="Zwiers L.-H."/>
            <person name="Turgeon B."/>
            <person name="Goodwin S."/>
            <person name="Spatafora J."/>
            <person name="Crous P."/>
            <person name="Grigoriev I."/>
        </authorList>
    </citation>
    <scope>NUCLEOTIDE SEQUENCE</scope>
    <source>
        <strain evidence="3">CBS 675.92</strain>
    </source>
</reference>
<keyword evidence="3" id="KW-0808">Transferase</keyword>
<keyword evidence="3" id="KW-0012">Acyltransferase</keyword>
<dbReference type="Gene3D" id="3.40.630.30">
    <property type="match status" value="1"/>
</dbReference>
<evidence type="ECO:0000259" key="2">
    <source>
        <dbReference type="PROSITE" id="PS51186"/>
    </source>
</evidence>